<organism evidence="1 2">
    <name type="scientific">Streptomyces doebereineriae</name>
    <dbReference type="NCBI Taxonomy" id="3075528"/>
    <lineage>
        <taxon>Bacteria</taxon>
        <taxon>Bacillati</taxon>
        <taxon>Actinomycetota</taxon>
        <taxon>Actinomycetes</taxon>
        <taxon>Kitasatosporales</taxon>
        <taxon>Streptomycetaceae</taxon>
        <taxon>Streptomyces</taxon>
    </lineage>
</organism>
<evidence type="ECO:0000313" key="2">
    <source>
        <dbReference type="Proteomes" id="UP001183824"/>
    </source>
</evidence>
<comment type="caution">
    <text evidence="1">The sequence shown here is derived from an EMBL/GenBank/DDBJ whole genome shotgun (WGS) entry which is preliminary data.</text>
</comment>
<keyword evidence="2" id="KW-1185">Reference proteome</keyword>
<proteinExistence type="predicted"/>
<dbReference type="RefSeq" id="WP_311717484.1">
    <property type="nucleotide sequence ID" value="NZ_JAVREZ010000012.1"/>
</dbReference>
<name>A0ABU2VHB1_9ACTN</name>
<reference evidence="2" key="1">
    <citation type="submission" date="2023-07" db="EMBL/GenBank/DDBJ databases">
        <title>30 novel species of actinomycetes from the DSMZ collection.</title>
        <authorList>
            <person name="Nouioui I."/>
        </authorList>
    </citation>
    <scope>NUCLEOTIDE SEQUENCE [LARGE SCALE GENOMIC DNA]</scope>
    <source>
        <strain evidence="2">DSM 41640</strain>
    </source>
</reference>
<evidence type="ECO:0000313" key="1">
    <source>
        <dbReference type="EMBL" id="MDT0484630.1"/>
    </source>
</evidence>
<accession>A0ABU2VHB1</accession>
<dbReference type="Proteomes" id="UP001183824">
    <property type="component" value="Unassembled WGS sequence"/>
</dbReference>
<protein>
    <submittedName>
        <fullName evidence="1">Uncharacterized protein</fullName>
    </submittedName>
</protein>
<sequence>MVTVIPAGVEVVATTAERRRLLWLLYFAAVRRIARMGSMQPELSWPYEGEVFPQGLLAIIQRTVSAGEFPALTVIHDDEDDWLVSDGVHDPNGGASSVLHLQHVVDSDPSLAELATMPPGYVACRSTAGDAWVIEE</sequence>
<dbReference type="EMBL" id="JAVREZ010000012">
    <property type="protein sequence ID" value="MDT0484630.1"/>
    <property type="molecule type" value="Genomic_DNA"/>
</dbReference>
<gene>
    <name evidence="1" type="ORF">RNB18_31345</name>
</gene>